<keyword evidence="8" id="KW-0547">Nucleotide-binding</keyword>
<evidence type="ECO:0000256" key="2">
    <source>
        <dbReference type="ARBA" id="ARBA00004141"/>
    </source>
</evidence>
<dbReference type="InterPro" id="IPR004358">
    <property type="entry name" value="Sig_transdc_His_kin-like_C"/>
</dbReference>
<comment type="catalytic activity">
    <reaction evidence="1">
        <text>ATP + protein L-histidine = ADP + protein N-phospho-L-histidine.</text>
        <dbReference type="EC" id="2.7.13.3"/>
    </reaction>
</comment>
<dbReference type="CDD" id="cd00075">
    <property type="entry name" value="HATPase"/>
    <property type="match status" value="1"/>
</dbReference>
<dbReference type="Pfam" id="PF02518">
    <property type="entry name" value="HATPase_c"/>
    <property type="match status" value="1"/>
</dbReference>
<dbReference type="PRINTS" id="PR00344">
    <property type="entry name" value="BCTRLSENSOR"/>
</dbReference>
<dbReference type="PROSITE" id="PS50109">
    <property type="entry name" value="HIS_KIN"/>
    <property type="match status" value="1"/>
</dbReference>
<dbReference type="InterPro" id="IPR036890">
    <property type="entry name" value="HATPase_C_sf"/>
</dbReference>
<evidence type="ECO:0000256" key="3">
    <source>
        <dbReference type="ARBA" id="ARBA00004236"/>
    </source>
</evidence>
<dbReference type="Pfam" id="PF00512">
    <property type="entry name" value="HisKA"/>
    <property type="match status" value="1"/>
</dbReference>
<protein>
    <recommendedName>
        <fullName evidence="4">histidine kinase</fullName>
        <ecNumber evidence="4">2.7.13.3</ecNumber>
    </recommendedName>
</protein>
<accession>A0ABV5M9B7</accession>
<evidence type="ECO:0000256" key="8">
    <source>
        <dbReference type="ARBA" id="ARBA00022741"/>
    </source>
</evidence>
<dbReference type="GO" id="GO:0016301">
    <property type="term" value="F:kinase activity"/>
    <property type="evidence" value="ECO:0007669"/>
    <property type="project" value="UniProtKB-KW"/>
</dbReference>
<dbReference type="InterPro" id="IPR005467">
    <property type="entry name" value="His_kinase_dom"/>
</dbReference>
<dbReference type="Gene3D" id="1.10.287.130">
    <property type="match status" value="1"/>
</dbReference>
<organism evidence="16 17">
    <name type="scientific">Dactylosporangium vinaceum</name>
    <dbReference type="NCBI Taxonomy" id="53362"/>
    <lineage>
        <taxon>Bacteria</taxon>
        <taxon>Bacillati</taxon>
        <taxon>Actinomycetota</taxon>
        <taxon>Actinomycetes</taxon>
        <taxon>Micromonosporales</taxon>
        <taxon>Micromonosporaceae</taxon>
        <taxon>Dactylosporangium</taxon>
    </lineage>
</organism>
<dbReference type="InterPro" id="IPR025201">
    <property type="entry name" value="KdpD_TM"/>
</dbReference>
<dbReference type="RefSeq" id="WP_223103799.1">
    <property type="nucleotide sequence ID" value="NZ_CP061913.1"/>
</dbReference>
<dbReference type="InterPro" id="IPR003661">
    <property type="entry name" value="HisK_dim/P_dom"/>
</dbReference>
<keyword evidence="5" id="KW-0597">Phosphoprotein</keyword>
<dbReference type="EMBL" id="JBHMCA010000042">
    <property type="protein sequence ID" value="MFB9445439.1"/>
    <property type="molecule type" value="Genomic_DNA"/>
</dbReference>
<keyword evidence="17" id="KW-1185">Reference proteome</keyword>
<evidence type="ECO:0000256" key="12">
    <source>
        <dbReference type="ARBA" id="ARBA00023012"/>
    </source>
</evidence>
<dbReference type="PANTHER" id="PTHR45569">
    <property type="entry name" value="SENSOR PROTEIN KDPD"/>
    <property type="match status" value="1"/>
</dbReference>
<feature type="transmembrane region" description="Helical" evidence="14">
    <location>
        <begin position="97"/>
        <end position="118"/>
    </location>
</feature>
<evidence type="ECO:0000259" key="15">
    <source>
        <dbReference type="PROSITE" id="PS50109"/>
    </source>
</evidence>
<keyword evidence="6" id="KW-0808">Transferase</keyword>
<dbReference type="SUPFAM" id="SSF47384">
    <property type="entry name" value="Homodimeric domain of signal transducing histidine kinase"/>
    <property type="match status" value="1"/>
</dbReference>
<reference evidence="16 17" key="1">
    <citation type="submission" date="2024-09" db="EMBL/GenBank/DDBJ databases">
        <authorList>
            <person name="Sun Q."/>
            <person name="Mori K."/>
        </authorList>
    </citation>
    <scope>NUCLEOTIDE SEQUENCE [LARGE SCALE GENOMIC DNA]</scope>
    <source>
        <strain evidence="16 17">JCM 3307</strain>
    </source>
</reference>
<comment type="caution">
    <text evidence="16">The sequence shown here is derived from an EMBL/GenBank/DDBJ whole genome shotgun (WGS) entry which is preliminary data.</text>
</comment>
<evidence type="ECO:0000256" key="13">
    <source>
        <dbReference type="ARBA" id="ARBA00023136"/>
    </source>
</evidence>
<evidence type="ECO:0000256" key="7">
    <source>
        <dbReference type="ARBA" id="ARBA00022692"/>
    </source>
</evidence>
<comment type="subcellular location">
    <subcellularLocation>
        <location evidence="3">Cell membrane</location>
    </subcellularLocation>
    <subcellularLocation>
        <location evidence="2">Membrane</location>
        <topology evidence="2">Multi-pass membrane protein</topology>
    </subcellularLocation>
</comment>
<evidence type="ECO:0000313" key="17">
    <source>
        <dbReference type="Proteomes" id="UP001589608"/>
    </source>
</evidence>
<evidence type="ECO:0000313" key="16">
    <source>
        <dbReference type="EMBL" id="MFB9445439.1"/>
    </source>
</evidence>
<dbReference type="EC" id="2.7.13.3" evidence="4"/>
<keyword evidence="7 14" id="KW-0812">Transmembrane</keyword>
<evidence type="ECO:0000256" key="6">
    <source>
        <dbReference type="ARBA" id="ARBA00022679"/>
    </source>
</evidence>
<feature type="transmembrane region" description="Helical" evidence="14">
    <location>
        <begin position="48"/>
        <end position="77"/>
    </location>
</feature>
<keyword evidence="9 16" id="KW-0418">Kinase</keyword>
<keyword evidence="11 14" id="KW-1133">Transmembrane helix</keyword>
<dbReference type="PANTHER" id="PTHR45569:SF1">
    <property type="entry name" value="SENSOR PROTEIN KDPD"/>
    <property type="match status" value="1"/>
</dbReference>
<dbReference type="InterPro" id="IPR052023">
    <property type="entry name" value="Histidine_kinase_KdpD"/>
</dbReference>
<dbReference type="InterPro" id="IPR036097">
    <property type="entry name" value="HisK_dim/P_sf"/>
</dbReference>
<feature type="domain" description="Histidine kinase" evidence="15">
    <location>
        <begin position="249"/>
        <end position="459"/>
    </location>
</feature>
<evidence type="ECO:0000256" key="9">
    <source>
        <dbReference type="ARBA" id="ARBA00022777"/>
    </source>
</evidence>
<dbReference type="Proteomes" id="UP001589608">
    <property type="component" value="Unassembled WGS sequence"/>
</dbReference>
<name>A0ABV5M9B7_9ACTN</name>
<keyword evidence="12" id="KW-0902">Two-component regulatory system</keyword>
<dbReference type="Pfam" id="PF13493">
    <property type="entry name" value="DUF4118"/>
    <property type="match status" value="1"/>
</dbReference>
<keyword evidence="13 14" id="KW-0472">Membrane</keyword>
<dbReference type="Gene3D" id="3.30.565.10">
    <property type="entry name" value="Histidine kinase-like ATPase, C-terminal domain"/>
    <property type="match status" value="1"/>
</dbReference>
<dbReference type="InterPro" id="IPR038318">
    <property type="entry name" value="KdpD_sf"/>
</dbReference>
<sequence length="463" mass="48251">MPADERPGFSWRPRPAWGLVAAAVLLGAVTLIGLRLRESASVALPSAVLVYLVAVVIVAVVGGTWPAIAAAVASDALINWYFTPPYHTLTVAHRENITALVVYVLVAVTVSVLVDLAATQRAAAVRSGLEARLLARITAEPVEEQSLQRLLERLRATFGFTALALWDGEEPVAHAGPPFAGPPALRVDAGNGLLLVAESPATIGEDRALLARLAAGAARTLEAQRLAVQAARAEQLAEVDRLRTAILRAVGHDLRTPLAAIKASASSLASPDVAFTDADRAELVATVLESADRLDDLIENLLALSRLQAGVLSAHLRPVAVDEVVARAALSAGRDRLAVDVPDDLPRVFADPGLLERVIANLVDNALRADGEHRIAVRATAGGGVVSVAVVDRGPGLPAAERERVFAPFQRLGDSSADGRLGLGLAIARGFIDAMGGRLYPADTPGGGLTMTIELPVAGEATT</sequence>
<evidence type="ECO:0000256" key="1">
    <source>
        <dbReference type="ARBA" id="ARBA00000085"/>
    </source>
</evidence>
<evidence type="ECO:0000256" key="11">
    <source>
        <dbReference type="ARBA" id="ARBA00022989"/>
    </source>
</evidence>
<feature type="transmembrane region" description="Helical" evidence="14">
    <location>
        <begin position="16"/>
        <end position="36"/>
    </location>
</feature>
<evidence type="ECO:0000256" key="5">
    <source>
        <dbReference type="ARBA" id="ARBA00022553"/>
    </source>
</evidence>
<gene>
    <name evidence="16" type="ORF">ACFFTR_20380</name>
</gene>
<evidence type="ECO:0000256" key="4">
    <source>
        <dbReference type="ARBA" id="ARBA00012438"/>
    </source>
</evidence>
<dbReference type="InterPro" id="IPR003594">
    <property type="entry name" value="HATPase_dom"/>
</dbReference>
<proteinExistence type="predicted"/>
<dbReference type="SMART" id="SM00387">
    <property type="entry name" value="HATPase_c"/>
    <property type="match status" value="1"/>
</dbReference>
<dbReference type="SUPFAM" id="SSF55874">
    <property type="entry name" value="ATPase domain of HSP90 chaperone/DNA topoisomerase II/histidine kinase"/>
    <property type="match status" value="1"/>
</dbReference>
<evidence type="ECO:0000256" key="10">
    <source>
        <dbReference type="ARBA" id="ARBA00022840"/>
    </source>
</evidence>
<dbReference type="SMART" id="SM00388">
    <property type="entry name" value="HisKA"/>
    <property type="match status" value="1"/>
</dbReference>
<dbReference type="Gene3D" id="1.20.120.620">
    <property type="entry name" value="Backbone structure of the membrane domain of e. Coli histidine kinase receptor kdpd"/>
    <property type="match status" value="1"/>
</dbReference>
<evidence type="ECO:0000256" key="14">
    <source>
        <dbReference type="SAM" id="Phobius"/>
    </source>
</evidence>
<keyword evidence="10" id="KW-0067">ATP-binding</keyword>
<dbReference type="CDD" id="cd00082">
    <property type="entry name" value="HisKA"/>
    <property type="match status" value="1"/>
</dbReference>